<name>G1UBA1_HAEDU</name>
<keyword evidence="4" id="KW-1185">Reference proteome</keyword>
<feature type="chain" id="PRO_5003423373" evidence="2">
    <location>
        <begin position="20"/>
        <end position="160"/>
    </location>
</feature>
<evidence type="ECO:0000313" key="4">
    <source>
        <dbReference type="Proteomes" id="UP000001022"/>
    </source>
</evidence>
<dbReference type="OrthoDB" id="5678313at2"/>
<dbReference type="GeneID" id="60733831"/>
<reference evidence="4" key="1">
    <citation type="submission" date="2003-06" db="EMBL/GenBank/DDBJ databases">
        <title>The complete genome sequence of Haemophilus ducreyi.</title>
        <authorList>
            <person name="Munson R.S. Jr."/>
            <person name="Ray W.C."/>
            <person name="Mahairas G."/>
            <person name="Sabo P."/>
            <person name="Mungur R."/>
            <person name="Johnson L."/>
            <person name="Nguyen D."/>
            <person name="Wang J."/>
            <person name="Forst C."/>
            <person name="Hood L."/>
        </authorList>
    </citation>
    <scope>NUCLEOTIDE SEQUENCE [LARGE SCALE GENOMIC DNA]</scope>
    <source>
        <strain evidence="4">35000HP / ATCC 700724</strain>
    </source>
</reference>
<protein>
    <submittedName>
        <fullName evidence="3">Lipoprotein HlpB</fullName>
    </submittedName>
</protein>
<gene>
    <name evidence="3" type="primary">HlpB</name>
    <name evidence="3" type="ordered locus">HD_0581</name>
</gene>
<keyword evidence="1" id="KW-0175">Coiled coil</keyword>
<dbReference type="RefSeq" id="WP_010944566.1">
    <property type="nucleotide sequence ID" value="NC_002940.2"/>
</dbReference>
<dbReference type="STRING" id="233412.HD_0581"/>
<feature type="signal peptide" evidence="2">
    <location>
        <begin position="1"/>
        <end position="19"/>
    </location>
</feature>
<keyword evidence="2" id="KW-0732">Signal</keyword>
<dbReference type="KEGG" id="hdu:HD_0581"/>
<keyword evidence="3" id="KW-0449">Lipoprotein</keyword>
<dbReference type="Proteomes" id="UP000001022">
    <property type="component" value="Chromosome"/>
</dbReference>
<evidence type="ECO:0000256" key="1">
    <source>
        <dbReference type="SAM" id="Coils"/>
    </source>
</evidence>
<accession>G1UBA1</accession>
<dbReference type="eggNOG" id="ENOG5031HGQ">
    <property type="taxonomic scope" value="Bacteria"/>
</dbReference>
<organism evidence="3 4">
    <name type="scientific">Haemophilus ducreyi (strain 35000HP / ATCC 700724)</name>
    <dbReference type="NCBI Taxonomy" id="233412"/>
    <lineage>
        <taxon>Bacteria</taxon>
        <taxon>Pseudomonadati</taxon>
        <taxon>Pseudomonadota</taxon>
        <taxon>Gammaproteobacteria</taxon>
        <taxon>Pasteurellales</taxon>
        <taxon>Pasteurellaceae</taxon>
        <taxon>Haemophilus</taxon>
    </lineage>
</organism>
<dbReference type="PROSITE" id="PS51257">
    <property type="entry name" value="PROKAR_LIPOPROTEIN"/>
    <property type="match status" value="1"/>
</dbReference>
<feature type="coiled-coil region" evidence="1">
    <location>
        <begin position="129"/>
        <end position="156"/>
    </location>
</feature>
<evidence type="ECO:0000256" key="2">
    <source>
        <dbReference type="SAM" id="SignalP"/>
    </source>
</evidence>
<proteinExistence type="predicted"/>
<sequence>MKKLTTISAIALLAFSVTACNKPDPATDYKKFEEWYQLQEKTQATAQAEFQQQLAEIMAKDPKDPEAVDALLQSFSAKVQETLASLEKVDVNSDEIKALKEKTKTVLALSSEVLTEQLKVLATPNDEAQKVVQTKAEQLKEKAIELQKLQENLKAKFASK</sequence>
<evidence type="ECO:0000313" key="3">
    <source>
        <dbReference type="EMBL" id="AAP95513.1"/>
    </source>
</evidence>
<dbReference type="EMBL" id="AE017143">
    <property type="protein sequence ID" value="AAP95513.1"/>
    <property type="molecule type" value="Genomic_DNA"/>
</dbReference>
<dbReference type="AlphaFoldDB" id="G1UBA1"/>
<dbReference type="HOGENOM" id="CLU_096721_2_0_6"/>